<sequence length="126" mass="13572">MTALGGGGRPKVVVTVNGFEWRGSIAKMGGAYWLGVSAERRTAAGITAGETYDVDVVLDTAVREVEVPEDLAAALKAEPAAEEFWNSMSYSNKSWHALQITGAKTEETRARRIAKSVSMLREGKAR</sequence>
<dbReference type="Proteomes" id="UP000017746">
    <property type="component" value="Chromosome"/>
</dbReference>
<organism evidence="1 2">
    <name type="scientific">Actinoplanes friuliensis DSM 7358</name>
    <dbReference type="NCBI Taxonomy" id="1246995"/>
    <lineage>
        <taxon>Bacteria</taxon>
        <taxon>Bacillati</taxon>
        <taxon>Actinomycetota</taxon>
        <taxon>Actinomycetes</taxon>
        <taxon>Micromonosporales</taxon>
        <taxon>Micromonosporaceae</taxon>
        <taxon>Actinoplanes</taxon>
    </lineage>
</organism>
<dbReference type="Pfam" id="PF08922">
    <property type="entry name" value="DUF1905"/>
    <property type="match status" value="1"/>
</dbReference>
<evidence type="ECO:0008006" key="3">
    <source>
        <dbReference type="Google" id="ProtNLM"/>
    </source>
</evidence>
<dbReference type="eggNOG" id="COG4430">
    <property type="taxonomic scope" value="Bacteria"/>
</dbReference>
<dbReference type="PATRIC" id="fig|1246995.3.peg.6976"/>
<name>U5W7Q7_9ACTN</name>
<accession>U5W7Q7</accession>
<dbReference type="STRING" id="1246995.AFR_34480"/>
<proteinExistence type="predicted"/>
<dbReference type="InterPro" id="IPR037079">
    <property type="entry name" value="AF2212/PG0164-like_sf"/>
</dbReference>
<evidence type="ECO:0000313" key="1">
    <source>
        <dbReference type="EMBL" id="AGZ45154.1"/>
    </source>
</evidence>
<gene>
    <name evidence="1" type="ORF">AFR_34480</name>
</gene>
<dbReference type="KEGG" id="afs:AFR_34480"/>
<dbReference type="Pfam" id="PF13376">
    <property type="entry name" value="OmdA"/>
    <property type="match status" value="1"/>
</dbReference>
<keyword evidence="2" id="KW-1185">Reference proteome</keyword>
<dbReference type="Gene3D" id="2.40.30.100">
    <property type="entry name" value="AF2212/PG0164-like"/>
    <property type="match status" value="1"/>
</dbReference>
<dbReference type="AlphaFoldDB" id="U5W7Q7"/>
<reference evidence="1 2" key="1">
    <citation type="journal article" date="2014" name="J. Biotechnol.">
        <title>Complete genome sequence of the actinobacterium Actinoplanes friuliensis HAG 010964, producer of the lipopeptide antibiotic friulimycin.</title>
        <authorList>
            <person name="Ruckert C."/>
            <person name="Szczepanowski R."/>
            <person name="Albersmeier A."/>
            <person name="Goesmann A."/>
            <person name="Fischer N."/>
            <person name="Steinkamper A."/>
            <person name="Puhler A."/>
            <person name="Biener R."/>
            <person name="Schwartz D."/>
            <person name="Kalinowski J."/>
        </authorList>
    </citation>
    <scope>NUCLEOTIDE SEQUENCE [LARGE SCALE GENOMIC DNA]</scope>
    <source>
        <strain evidence="1 2">DSM 7358</strain>
    </source>
</reference>
<dbReference type="InterPro" id="IPR015018">
    <property type="entry name" value="DUF1905"/>
</dbReference>
<dbReference type="SUPFAM" id="SSF141694">
    <property type="entry name" value="AF2212/PG0164-like"/>
    <property type="match status" value="1"/>
</dbReference>
<protein>
    <recommendedName>
        <fullName evidence="3">DUF1905 domain-containing protein</fullName>
    </recommendedName>
</protein>
<evidence type="ECO:0000313" key="2">
    <source>
        <dbReference type="Proteomes" id="UP000017746"/>
    </source>
</evidence>
<dbReference type="EMBL" id="CP006272">
    <property type="protein sequence ID" value="AGZ45154.1"/>
    <property type="molecule type" value="Genomic_DNA"/>
</dbReference>
<dbReference type="HOGENOM" id="CLU_133235_1_0_11"/>